<feature type="compositionally biased region" description="Polar residues" evidence="8">
    <location>
        <begin position="748"/>
        <end position="757"/>
    </location>
</feature>
<dbReference type="InterPro" id="IPR027417">
    <property type="entry name" value="P-loop_NTPase"/>
</dbReference>
<proteinExistence type="inferred from homology"/>
<dbReference type="PRINTS" id="PR00380">
    <property type="entry name" value="KINESINHEAVY"/>
</dbReference>
<feature type="region of interest" description="Disordered" evidence="8">
    <location>
        <begin position="592"/>
        <end position="628"/>
    </location>
</feature>
<dbReference type="InterPro" id="IPR001752">
    <property type="entry name" value="Kinesin_motor_dom"/>
</dbReference>
<dbReference type="Gene3D" id="3.40.850.10">
    <property type="entry name" value="Kinesin motor domain"/>
    <property type="match status" value="1"/>
</dbReference>
<dbReference type="Pfam" id="PF00225">
    <property type="entry name" value="Kinesin"/>
    <property type="match status" value="1"/>
</dbReference>
<dbReference type="PROSITE" id="PS00411">
    <property type="entry name" value="KINESIN_MOTOR_1"/>
    <property type="match status" value="1"/>
</dbReference>
<feature type="compositionally biased region" description="Basic and acidic residues" evidence="8">
    <location>
        <begin position="972"/>
        <end position="983"/>
    </location>
</feature>
<evidence type="ECO:0000256" key="8">
    <source>
        <dbReference type="SAM" id="MobiDB-lite"/>
    </source>
</evidence>
<dbReference type="SUPFAM" id="SSF52540">
    <property type="entry name" value="P-loop containing nucleoside triphosphate hydrolases"/>
    <property type="match status" value="1"/>
</dbReference>
<dbReference type="SMART" id="SM00129">
    <property type="entry name" value="KISc"/>
    <property type="match status" value="1"/>
</dbReference>
<feature type="compositionally biased region" description="Polar residues" evidence="8">
    <location>
        <begin position="1309"/>
        <end position="1319"/>
    </location>
</feature>
<feature type="compositionally biased region" description="Basic and acidic residues" evidence="8">
    <location>
        <begin position="602"/>
        <end position="628"/>
    </location>
</feature>
<feature type="binding site" evidence="6">
    <location>
        <begin position="200"/>
        <end position="207"/>
    </location>
    <ligand>
        <name>ATP</name>
        <dbReference type="ChEBI" id="CHEBI:30616"/>
    </ligand>
</feature>
<dbReference type="GO" id="GO:0003777">
    <property type="term" value="F:microtubule motor activity"/>
    <property type="evidence" value="ECO:0007669"/>
    <property type="project" value="InterPro"/>
</dbReference>
<feature type="compositionally biased region" description="Polar residues" evidence="8">
    <location>
        <begin position="880"/>
        <end position="889"/>
    </location>
</feature>
<feature type="region of interest" description="Disordered" evidence="8">
    <location>
        <begin position="1225"/>
        <end position="1294"/>
    </location>
</feature>
<evidence type="ECO:0000256" key="4">
    <source>
        <dbReference type="ARBA" id="ARBA00023054"/>
    </source>
</evidence>
<feature type="compositionally biased region" description="Gly residues" evidence="8">
    <location>
        <begin position="995"/>
        <end position="1004"/>
    </location>
</feature>
<feature type="domain" description="Kinesin motor" evidence="9">
    <location>
        <begin position="68"/>
        <end position="508"/>
    </location>
</feature>
<keyword evidence="5 6" id="KW-0505">Motor protein</keyword>
<keyword evidence="4 7" id="KW-0175">Coiled coil</keyword>
<feature type="coiled-coil region" evidence="7">
    <location>
        <begin position="530"/>
        <end position="592"/>
    </location>
</feature>
<dbReference type="PROSITE" id="PS50067">
    <property type="entry name" value="KINESIN_MOTOR_2"/>
    <property type="match status" value="1"/>
</dbReference>
<feature type="region of interest" description="Disordered" evidence="8">
    <location>
        <begin position="1309"/>
        <end position="1338"/>
    </location>
</feature>
<accession>A0A086KPT5</accession>
<evidence type="ECO:0000256" key="7">
    <source>
        <dbReference type="SAM" id="Coils"/>
    </source>
</evidence>
<evidence type="ECO:0000256" key="2">
    <source>
        <dbReference type="ARBA" id="ARBA00022741"/>
    </source>
</evidence>
<feature type="compositionally biased region" description="Basic and acidic residues" evidence="8">
    <location>
        <begin position="1076"/>
        <end position="1123"/>
    </location>
</feature>
<evidence type="ECO:0000259" key="9">
    <source>
        <dbReference type="PROSITE" id="PS50067"/>
    </source>
</evidence>
<feature type="region of interest" description="Disordered" evidence="8">
    <location>
        <begin position="924"/>
        <end position="1137"/>
    </location>
</feature>
<evidence type="ECO:0000256" key="5">
    <source>
        <dbReference type="ARBA" id="ARBA00023175"/>
    </source>
</evidence>
<evidence type="ECO:0000256" key="6">
    <source>
        <dbReference type="PROSITE-ProRule" id="PRU00283"/>
    </source>
</evidence>
<feature type="compositionally biased region" description="Basic and acidic residues" evidence="8">
    <location>
        <begin position="813"/>
        <end position="848"/>
    </location>
</feature>
<organism evidence="10 11">
    <name type="scientific">Toxoplasma gondii GAB2-2007-GAL-DOM2</name>
    <dbReference type="NCBI Taxonomy" id="1130820"/>
    <lineage>
        <taxon>Eukaryota</taxon>
        <taxon>Sar</taxon>
        <taxon>Alveolata</taxon>
        <taxon>Apicomplexa</taxon>
        <taxon>Conoidasida</taxon>
        <taxon>Coccidia</taxon>
        <taxon>Eucoccidiorida</taxon>
        <taxon>Eimeriorina</taxon>
        <taxon>Sarcocystidae</taxon>
        <taxon>Toxoplasma</taxon>
    </lineage>
</organism>
<feature type="compositionally biased region" description="Low complexity" evidence="8">
    <location>
        <begin position="1271"/>
        <end position="1286"/>
    </location>
</feature>
<dbReference type="InterPro" id="IPR027640">
    <property type="entry name" value="Kinesin-like_fam"/>
</dbReference>
<dbReference type="GO" id="GO:0005524">
    <property type="term" value="F:ATP binding"/>
    <property type="evidence" value="ECO:0007669"/>
    <property type="project" value="UniProtKB-UniRule"/>
</dbReference>
<dbReference type="OrthoDB" id="331140at2759"/>
<reference evidence="10 11" key="1">
    <citation type="submission" date="2014-02" db="EMBL/GenBank/DDBJ databases">
        <authorList>
            <person name="Sibley D."/>
            <person name="Venepally P."/>
            <person name="Karamycheva S."/>
            <person name="Hadjithomas M."/>
            <person name="Khan A."/>
            <person name="Brunk B."/>
            <person name="Roos D."/>
            <person name="Caler E."/>
            <person name="Lorenzi H."/>
        </authorList>
    </citation>
    <scope>NUCLEOTIDE SEQUENCE [LARGE SCALE GENOMIC DNA]</scope>
    <source>
        <strain evidence="10 11">GAB2-2007-GAL-DOM2</strain>
    </source>
</reference>
<gene>
    <name evidence="10" type="ORF">TGDOM2_249020</name>
</gene>
<comment type="similarity">
    <text evidence="6">Belongs to the TRAFAC class myosin-kinesin ATPase superfamily. Kinesin family.</text>
</comment>
<comment type="caution">
    <text evidence="10">The sequence shown here is derived from an EMBL/GenBank/DDBJ whole genome shotgun (WGS) entry which is preliminary data.</text>
</comment>
<dbReference type="VEuPathDB" id="ToxoDB:TGDOM2_249020"/>
<name>A0A086KPT5_TOXGO</name>
<dbReference type="GO" id="GO:0008017">
    <property type="term" value="F:microtubule binding"/>
    <property type="evidence" value="ECO:0007669"/>
    <property type="project" value="InterPro"/>
</dbReference>
<feature type="compositionally biased region" description="Polar residues" evidence="8">
    <location>
        <begin position="1237"/>
        <end position="1267"/>
    </location>
</feature>
<dbReference type="GO" id="GO:0007018">
    <property type="term" value="P:microtubule-based movement"/>
    <property type="evidence" value="ECO:0007669"/>
    <property type="project" value="InterPro"/>
</dbReference>
<keyword evidence="1" id="KW-0493">Microtubule</keyword>
<evidence type="ECO:0000256" key="3">
    <source>
        <dbReference type="ARBA" id="ARBA00022840"/>
    </source>
</evidence>
<sequence length="1436" mass="153014">MASVDNAAIQPPKRSSETGGRWDSGLSSSPEADASGHSSCRRMAPETVNDGTSLGFLDPELLSAGSSRVRVAVRIRGYPPDAPPPPQTVVLRMLNDETLQLSRPAGFSASAAAAAAAAAAGNYLGSSSVVRCGTLPRNAGVCSGSTPCYLSSQKEWTQEYSFDRVFGPAATQEEVYVKTTQFLLPHVVHDGVHATVFAYGATGAGKTHTMLGTDQQPGIMRRAVQDIFFLLEQLERFGKGSAPTTCTRAARGLHAKGRCEACPGCAIHQSSTVHVSYLEVYNERIRDLLDPSRVSLEVQEDSGKVRVSNLSEHPVAGPEDALALLAQGNKNRCCAATAANSTSSRSHAIFQLVVKSEWLSKTKGTFAKTEAKLSLIDLAGSERASATVNRGHRLQEGCHINQSLLALANCINALHLRQQMERVASGASGKAVKCPTGSSKPDAVPASGLSAMSGPVFVNYRNSKLTHLLKSSLEGHCLVVMIANVHFTASAYAESNNTLKYANRAKNLRVNAGGLRGAGLVGAASTSQDKARLLRLVHEQAQQLKEEQEKSLSLEQKLEAARQENQGLRQELQRKGLQVEKLLRRYQELKKARMQGPGAPEATKENRESNTRCSSKRDFSSCNPKDHECLSDRENTEDVCMSSSTPKRQFITRPDSLQGCACFVSSKGETGDELALSANVQCPVKCSGNVVEASPASTPLRPCVGGTPSRPTGEAESDSLQSVDPKRPSRQLRSAERSRTRRAGMYSLKTTGENSEASPGVEAAHSVGCPARPPSPSSASLRRSLRLASLPERRTYEAQCSCCDGWRGDDQRASEATLRRQDRENVGHPQDHDTKSEPSTSLRRDVDKGLSVASPTPLSARRERKRGASCCDSALFTTAVPTPATSGIPPTSPSPAEASDKQTLAPVEFPLLYGLRTSPKELPSDCPEYPRGQGGAGAHARCHRKAGPESEQDSGGLRSVDLEAAAAAVEESPEKCTKTETLLRRGGRLPRSGSRGAGGAGGRKAIGTTGRGRAPISTHAAPACASSLSSRGGRKGVLPSKEPNKNCRIGTFLKETTKGPTCRGTAPVGAPQHQARSADRRRGNSRERRGDANLDWRAPGEDRQAAKEEGQLHAESSSKDKISLHPATRSSANVETSRELRALRSDFGWQSREKKRRRIRDISAASSTTAEDRSLLRAQMATKDSLSRCRTKRVTGEGVVRNASCLRVETTMGEVYLPRSVESQARGNVMQEPTALEASTTREPSVMSDTWSFASESSFTKPMQSRHSLCESESGASAEASNAAEGPTSSAARDRPLLTAERQLQVCHQSTGAGTAHSDTATRRPNRSADGSSNARLGNVKIPVCSSSDRSEAFRKTSQSACGPIKRPDAAGCSIPTTPLLEAGVTGGLAMKEGEKLISSRSGDGGKSVKPCDLGARFGCLKSRSTLQGGAESTSR</sequence>
<keyword evidence="3 6" id="KW-0067">ATP-binding</keyword>
<dbReference type="EMBL" id="AHZU02000280">
    <property type="protein sequence ID" value="KFG46403.1"/>
    <property type="molecule type" value="Genomic_DNA"/>
</dbReference>
<protein>
    <submittedName>
        <fullName evidence="10">Kinesin motor domain-containing protein</fullName>
    </submittedName>
</protein>
<dbReference type="PANTHER" id="PTHR47968:SF13">
    <property type="entry name" value="KINESIN-LIKE PROTEIN KIF19 ISOFORM X1"/>
    <property type="match status" value="1"/>
</dbReference>
<dbReference type="Proteomes" id="UP000028837">
    <property type="component" value="Unassembled WGS sequence"/>
</dbReference>
<feature type="region of interest" description="Disordered" evidence="8">
    <location>
        <begin position="880"/>
        <end position="901"/>
    </location>
</feature>
<evidence type="ECO:0000313" key="10">
    <source>
        <dbReference type="EMBL" id="KFG46403.1"/>
    </source>
</evidence>
<feature type="region of interest" description="Disordered" evidence="8">
    <location>
        <begin position="1"/>
        <end position="54"/>
    </location>
</feature>
<keyword evidence="2 6" id="KW-0547">Nucleotide-binding</keyword>
<feature type="region of interest" description="Disordered" evidence="8">
    <location>
        <begin position="813"/>
        <end position="866"/>
    </location>
</feature>
<dbReference type="InterPro" id="IPR036961">
    <property type="entry name" value="Kinesin_motor_dom_sf"/>
</dbReference>
<dbReference type="GO" id="GO:0005874">
    <property type="term" value="C:microtubule"/>
    <property type="evidence" value="ECO:0007669"/>
    <property type="project" value="UniProtKB-KW"/>
</dbReference>
<evidence type="ECO:0000313" key="11">
    <source>
        <dbReference type="Proteomes" id="UP000028837"/>
    </source>
</evidence>
<dbReference type="InterPro" id="IPR019821">
    <property type="entry name" value="Kinesin_motor_CS"/>
</dbReference>
<evidence type="ECO:0000256" key="1">
    <source>
        <dbReference type="ARBA" id="ARBA00022701"/>
    </source>
</evidence>
<feature type="region of interest" description="Disordered" evidence="8">
    <location>
        <begin position="691"/>
        <end position="782"/>
    </location>
</feature>
<dbReference type="PANTHER" id="PTHR47968">
    <property type="entry name" value="CENTROMERE PROTEIN E"/>
    <property type="match status" value="1"/>
</dbReference>